<evidence type="ECO:0008006" key="2">
    <source>
        <dbReference type="Google" id="ProtNLM"/>
    </source>
</evidence>
<dbReference type="Gene3D" id="1.10.10.1010">
    <property type="entry name" value="Intein homing endonuclease, domain IV"/>
    <property type="match status" value="1"/>
</dbReference>
<proteinExistence type="predicted"/>
<dbReference type="InterPro" id="IPR011009">
    <property type="entry name" value="Kinase-like_dom_sf"/>
</dbReference>
<dbReference type="AlphaFoldDB" id="U9T643"/>
<dbReference type="SUPFAM" id="SSF56112">
    <property type="entry name" value="Protein kinase-like (PK-like)"/>
    <property type="match status" value="1"/>
</dbReference>
<evidence type="ECO:0000313" key="1">
    <source>
        <dbReference type="EMBL" id="ERZ98835.1"/>
    </source>
</evidence>
<name>U9T643_RHIID</name>
<protein>
    <recommendedName>
        <fullName evidence="2">Protein kinase domain-containing protein</fullName>
    </recommendedName>
</protein>
<sequence>MSLNNPKQTTQNPTFFKKCRQCDRKIVRFYQICNQCRNEKMVSSISLSDNNVIDTFIRYTLANHYKNGWRMEFVPYSRFKDVKFIAEGGFSKVYKATWVDGPITHWNDYKQEYNRCGKTTVALKELNNSKNINSIHLNEVPYNKFKQFINSTIK</sequence>
<dbReference type="HOGENOM" id="CLU_000288_7_17_1"/>
<accession>U9T643</accession>
<dbReference type="VEuPathDB" id="FungiDB:RhiirFUN_007989"/>
<organism evidence="1">
    <name type="scientific">Rhizophagus irregularis (strain DAOM 181602 / DAOM 197198 / MUCL 43194)</name>
    <name type="common">Arbuscular mycorrhizal fungus</name>
    <name type="synonym">Glomus intraradices</name>
    <dbReference type="NCBI Taxonomy" id="747089"/>
    <lineage>
        <taxon>Eukaryota</taxon>
        <taxon>Fungi</taxon>
        <taxon>Fungi incertae sedis</taxon>
        <taxon>Mucoromycota</taxon>
        <taxon>Glomeromycotina</taxon>
        <taxon>Glomeromycetes</taxon>
        <taxon>Glomerales</taxon>
        <taxon>Glomeraceae</taxon>
        <taxon>Rhizophagus</taxon>
    </lineage>
</organism>
<reference evidence="1" key="1">
    <citation type="submission" date="2013-07" db="EMBL/GenBank/DDBJ databases">
        <title>The genome of an arbuscular mycorrhizal fungus provides insights into the evolution of the oldest plant symbiosis.</title>
        <authorList>
            <consortium name="DOE Joint Genome Institute"/>
            <person name="Tisserant E."/>
            <person name="Malbreil M."/>
            <person name="Kuo A."/>
            <person name="Kohler A."/>
            <person name="Symeonidi A."/>
            <person name="Balestrini R."/>
            <person name="Charron P."/>
            <person name="Duensing N."/>
            <person name="Frei-dit-Frey N."/>
            <person name="Gianinazzi-Pearson V."/>
            <person name="Gilbert B."/>
            <person name="Handa Y."/>
            <person name="Hijri M."/>
            <person name="Kaul R."/>
            <person name="Kawaguchi M."/>
            <person name="Krajinski F."/>
            <person name="Lammers P."/>
            <person name="Lapierre D."/>
            <person name="Masclaux F.G."/>
            <person name="Murat C."/>
            <person name="Morin E."/>
            <person name="Ndikumana S."/>
            <person name="Pagni M."/>
            <person name="Petitpierre D."/>
            <person name="Requena N."/>
            <person name="Rosikiewicz P."/>
            <person name="Riley R."/>
            <person name="Saito K."/>
            <person name="San Clemente H."/>
            <person name="Shapiro H."/>
            <person name="van Tuinen D."/>
            <person name="Becard G."/>
            <person name="Bonfante P."/>
            <person name="Paszkowski U."/>
            <person name="Shachar-Hill Y."/>
            <person name="Young J.P."/>
            <person name="Sanders I.R."/>
            <person name="Henrissat B."/>
            <person name="Rensing S.A."/>
            <person name="Grigoriev I.V."/>
            <person name="Corradi N."/>
            <person name="Roux C."/>
            <person name="Martin F."/>
        </authorList>
    </citation>
    <scope>NUCLEOTIDE SEQUENCE</scope>
    <source>
        <strain evidence="1">DAOM 197198</strain>
    </source>
</reference>
<gene>
    <name evidence="1" type="ORF">GLOINDRAFT_10149</name>
</gene>
<dbReference type="EMBL" id="KI298470">
    <property type="protein sequence ID" value="ERZ98835.1"/>
    <property type="molecule type" value="Genomic_DNA"/>
</dbReference>